<proteinExistence type="predicted"/>
<dbReference type="PANTHER" id="PTHR15955:SF8">
    <property type="entry name" value="RWD DOMAIN-CONTAINING PROTEIN 2B-RELATED"/>
    <property type="match status" value="1"/>
</dbReference>
<sequence>MANPDSGFQDELELLTSMYPDEVIFNSHTSELTYTHQNGKLCLRLPSEYPASSKPEVISAIINHSKSDIRDEVSAMIKILASNEPILDTILSHFTGLVDSIAENDQHTHLITAQSQQTHPKIPLYKTYIIYLHHLLATSKRKQAITPLGPDSTLITGITKPGYPGVMVFSGPAEAVTEHVMGLKALRWQAFQVRYEGDERWEFGHGHGIDEVESMGEVVGALGKKEKGIFMGCMGMK</sequence>
<dbReference type="OrthoDB" id="432412at2759"/>
<dbReference type="PANTHER" id="PTHR15955">
    <property type="entry name" value="RWD DOMAIN CONTAINING PROTEIN 2"/>
    <property type="match status" value="1"/>
</dbReference>
<dbReference type="SUPFAM" id="SSF54495">
    <property type="entry name" value="UBC-like"/>
    <property type="match status" value="1"/>
</dbReference>
<dbReference type="InterPro" id="IPR017359">
    <property type="entry name" value="Phi-like"/>
</dbReference>
<reference evidence="1" key="1">
    <citation type="journal article" date="2020" name="Stud. Mycol.">
        <title>101 Dothideomycetes genomes: a test case for predicting lifestyles and emergence of pathogens.</title>
        <authorList>
            <person name="Haridas S."/>
            <person name="Albert R."/>
            <person name="Binder M."/>
            <person name="Bloem J."/>
            <person name="Labutti K."/>
            <person name="Salamov A."/>
            <person name="Andreopoulos B."/>
            <person name="Baker S."/>
            <person name="Barry K."/>
            <person name="Bills G."/>
            <person name="Bluhm B."/>
            <person name="Cannon C."/>
            <person name="Castanera R."/>
            <person name="Culley D."/>
            <person name="Daum C."/>
            <person name="Ezra D."/>
            <person name="Gonzalez J."/>
            <person name="Henrissat B."/>
            <person name="Kuo A."/>
            <person name="Liang C."/>
            <person name="Lipzen A."/>
            <person name="Lutzoni F."/>
            <person name="Magnuson J."/>
            <person name="Mondo S."/>
            <person name="Nolan M."/>
            <person name="Ohm R."/>
            <person name="Pangilinan J."/>
            <person name="Park H.-J."/>
            <person name="Ramirez L."/>
            <person name="Alfaro M."/>
            <person name="Sun H."/>
            <person name="Tritt A."/>
            <person name="Yoshinaga Y."/>
            <person name="Zwiers L.-H."/>
            <person name="Turgeon B."/>
            <person name="Goodwin S."/>
            <person name="Spatafora J."/>
            <person name="Crous P."/>
            <person name="Grigoriev I."/>
        </authorList>
    </citation>
    <scope>NUCLEOTIDE SEQUENCE</scope>
    <source>
        <strain evidence="1">CBS 130266</strain>
    </source>
</reference>
<gene>
    <name evidence="1" type="ORF">EJ08DRAFT_679368</name>
</gene>
<dbReference type="AlphaFoldDB" id="A0A9P4NQX6"/>
<dbReference type="Proteomes" id="UP000800235">
    <property type="component" value="Unassembled WGS sequence"/>
</dbReference>
<accession>A0A9P4NQX6</accession>
<protein>
    <recommendedName>
        <fullName evidence="3">RWD domain-containing protein</fullName>
    </recommendedName>
</protein>
<name>A0A9P4NQX6_9PEZI</name>
<organism evidence="1 2">
    <name type="scientific">Tothia fuscella</name>
    <dbReference type="NCBI Taxonomy" id="1048955"/>
    <lineage>
        <taxon>Eukaryota</taxon>
        <taxon>Fungi</taxon>
        <taxon>Dikarya</taxon>
        <taxon>Ascomycota</taxon>
        <taxon>Pezizomycotina</taxon>
        <taxon>Dothideomycetes</taxon>
        <taxon>Pleosporomycetidae</taxon>
        <taxon>Venturiales</taxon>
        <taxon>Cylindrosympodiaceae</taxon>
        <taxon>Tothia</taxon>
    </lineage>
</organism>
<comment type="caution">
    <text evidence="1">The sequence shown here is derived from an EMBL/GenBank/DDBJ whole genome shotgun (WGS) entry which is preliminary data.</text>
</comment>
<evidence type="ECO:0000313" key="1">
    <source>
        <dbReference type="EMBL" id="KAF2430081.1"/>
    </source>
</evidence>
<dbReference type="EMBL" id="MU007041">
    <property type="protein sequence ID" value="KAF2430081.1"/>
    <property type="molecule type" value="Genomic_DNA"/>
</dbReference>
<evidence type="ECO:0008006" key="3">
    <source>
        <dbReference type="Google" id="ProtNLM"/>
    </source>
</evidence>
<keyword evidence="2" id="KW-1185">Reference proteome</keyword>
<evidence type="ECO:0000313" key="2">
    <source>
        <dbReference type="Proteomes" id="UP000800235"/>
    </source>
</evidence>
<dbReference type="InterPro" id="IPR016135">
    <property type="entry name" value="UBQ-conjugating_enzyme/RWD"/>
</dbReference>